<protein>
    <submittedName>
        <fullName evidence="1">Uncharacterized protein</fullName>
    </submittedName>
</protein>
<sequence length="456" mass="50555">MGPNPADYRLAVLGPSGVGKTALTIQLCQQRFVDTHDHTIADSYRTDVVITGRTFSLEVFDIGGQKPEVSSATELNNYSDWISRSQGIILVYNITERDSFTNIEFLVKHVISVKSWYPVVDTASLRPERLPIMIVGNKNDLPTIRQVSPEEGRNLAKEQGCMFIETSAKQNMNVKKAFRNVGEVLSKPPNSGSSAWRAITASELPESWPDWRPILLEQTLPPFTILLLQCVVGLMSLPSRILEISLQKLGKLISSEPIPVLGRQLQRITEQVAQTDSGKGPKILVPILNDLIHAEIEDHWTSTRNCFPMITTFADTLGCSSDTSRLAGLRFSILAPEVEIAYNVPKSEIAMIKGEIRIKIADKATRSVRECTCLDRRFANVLAHLHEVLSGATALLDPGESLNPPSNYETFNEAKYIAARRREARPVLGPHDGHHASIHGPARSHQQIFRMSIPAS</sequence>
<name>A0ACC1P6X7_9PEZI</name>
<organism evidence="1 2">
    <name type="scientific">Xylaria curta</name>
    <dbReference type="NCBI Taxonomy" id="42375"/>
    <lineage>
        <taxon>Eukaryota</taxon>
        <taxon>Fungi</taxon>
        <taxon>Dikarya</taxon>
        <taxon>Ascomycota</taxon>
        <taxon>Pezizomycotina</taxon>
        <taxon>Sordariomycetes</taxon>
        <taxon>Xylariomycetidae</taxon>
        <taxon>Xylariales</taxon>
        <taxon>Xylariaceae</taxon>
        <taxon>Xylaria</taxon>
    </lineage>
</organism>
<accession>A0ACC1P6X7</accession>
<gene>
    <name evidence="1" type="ORF">NUW58_g4686</name>
</gene>
<proteinExistence type="predicted"/>
<reference evidence="1" key="1">
    <citation type="submission" date="2022-10" db="EMBL/GenBank/DDBJ databases">
        <title>Genome Sequence of Xylaria curta.</title>
        <authorList>
            <person name="Buettner E."/>
        </authorList>
    </citation>
    <scope>NUCLEOTIDE SEQUENCE</scope>
    <source>
        <strain evidence="1">Babe10</strain>
    </source>
</reference>
<keyword evidence="2" id="KW-1185">Reference proteome</keyword>
<evidence type="ECO:0000313" key="1">
    <source>
        <dbReference type="EMBL" id="KAJ2987107.1"/>
    </source>
</evidence>
<comment type="caution">
    <text evidence="1">The sequence shown here is derived from an EMBL/GenBank/DDBJ whole genome shotgun (WGS) entry which is preliminary data.</text>
</comment>
<dbReference type="EMBL" id="JAPDGR010000844">
    <property type="protein sequence ID" value="KAJ2987107.1"/>
    <property type="molecule type" value="Genomic_DNA"/>
</dbReference>
<evidence type="ECO:0000313" key="2">
    <source>
        <dbReference type="Proteomes" id="UP001143856"/>
    </source>
</evidence>
<dbReference type="Proteomes" id="UP001143856">
    <property type="component" value="Unassembled WGS sequence"/>
</dbReference>